<protein>
    <submittedName>
        <fullName evidence="2">Quercetin 2,3-dioxygenase</fullName>
    </submittedName>
</protein>
<evidence type="ECO:0000313" key="3">
    <source>
        <dbReference type="Proteomes" id="UP001168528"/>
    </source>
</evidence>
<feature type="domain" description="Cupin type-2" evidence="1">
    <location>
        <begin position="274"/>
        <end position="326"/>
    </location>
</feature>
<keyword evidence="3" id="KW-1185">Reference proteome</keyword>
<dbReference type="PANTHER" id="PTHR36440:SF1">
    <property type="entry name" value="PUTATIVE (AFU_ORTHOLOGUE AFUA_8G07350)-RELATED"/>
    <property type="match status" value="1"/>
</dbReference>
<dbReference type="RefSeq" id="WP_302036343.1">
    <property type="nucleotide sequence ID" value="NZ_JAUKPO010000002.1"/>
</dbReference>
<dbReference type="InterPro" id="IPR053146">
    <property type="entry name" value="QDO-like"/>
</dbReference>
<gene>
    <name evidence="2" type="ORF">Q0590_04710</name>
</gene>
<proteinExistence type="predicted"/>
<feature type="domain" description="Cupin type-2" evidence="1">
    <location>
        <begin position="104"/>
        <end position="159"/>
    </location>
</feature>
<accession>A0ABT8R2F6</accession>
<evidence type="ECO:0000259" key="1">
    <source>
        <dbReference type="Pfam" id="PF07883"/>
    </source>
</evidence>
<dbReference type="Proteomes" id="UP001168528">
    <property type="component" value="Unassembled WGS sequence"/>
</dbReference>
<evidence type="ECO:0000313" key="2">
    <source>
        <dbReference type="EMBL" id="MDO1445539.1"/>
    </source>
</evidence>
<dbReference type="SUPFAM" id="SSF51182">
    <property type="entry name" value="RmlC-like cupins"/>
    <property type="match status" value="1"/>
</dbReference>
<sequence>METTKPLNPGITGGNAVSENTSASHFTWAEHHAAILEKGAEMPGGVGAMQAVEPTDKLPGQKLPYFIRSGQGERYLAGGLVVNMLARGCDTGDLYEWVVITGGKGAFFPSHVHQVTHEVLFVLEGEVEVWMNNTVYRCIKGDFVSIPPKTTHAFRMATHRTQVLSITNGHRMSDLYRTLGQPYTGYVQPSDAISPLADQNFVPAQQVADIVFGQEPLTGQAQRVTNTELPKAVVPYVLAAGEGDRYIIGDQLFTILSDNTTSDGKLLFVGTEGPAGEMILKHFHQQHSESFFCVDGQMRMWANQSLLEVTPGDFVAIPAGVIHAYQLKSPYTRFVGLLTPGIFEDFFRSATPYADHVYPQVPGPGPNFKRVMQLDLVLVERPPIPPGVPH</sequence>
<dbReference type="CDD" id="cd02215">
    <property type="entry name" value="cupin_QDO_N_C"/>
    <property type="match status" value="2"/>
</dbReference>
<dbReference type="PANTHER" id="PTHR36440">
    <property type="entry name" value="PUTATIVE (AFU_ORTHOLOGUE AFUA_8G07350)-RELATED"/>
    <property type="match status" value="1"/>
</dbReference>
<name>A0ABT8R2F6_9BACT</name>
<dbReference type="InterPro" id="IPR014710">
    <property type="entry name" value="RmlC-like_jellyroll"/>
</dbReference>
<dbReference type="Gene3D" id="2.60.120.10">
    <property type="entry name" value="Jelly Rolls"/>
    <property type="match status" value="2"/>
</dbReference>
<organism evidence="2 3">
    <name type="scientific">Rhodocytophaga aerolata</name>
    <dbReference type="NCBI Taxonomy" id="455078"/>
    <lineage>
        <taxon>Bacteria</taxon>
        <taxon>Pseudomonadati</taxon>
        <taxon>Bacteroidota</taxon>
        <taxon>Cytophagia</taxon>
        <taxon>Cytophagales</taxon>
        <taxon>Rhodocytophagaceae</taxon>
        <taxon>Rhodocytophaga</taxon>
    </lineage>
</organism>
<comment type="caution">
    <text evidence="2">The sequence shown here is derived from an EMBL/GenBank/DDBJ whole genome shotgun (WGS) entry which is preliminary data.</text>
</comment>
<reference evidence="2" key="1">
    <citation type="submission" date="2023-07" db="EMBL/GenBank/DDBJ databases">
        <title>The genome sequence of Rhodocytophaga aerolata KACC 12507.</title>
        <authorList>
            <person name="Zhang X."/>
        </authorList>
    </citation>
    <scope>NUCLEOTIDE SEQUENCE</scope>
    <source>
        <strain evidence="2">KACC 12507</strain>
    </source>
</reference>
<dbReference type="Pfam" id="PF07883">
    <property type="entry name" value="Cupin_2"/>
    <property type="match status" value="2"/>
</dbReference>
<dbReference type="EMBL" id="JAUKPO010000002">
    <property type="protein sequence ID" value="MDO1445539.1"/>
    <property type="molecule type" value="Genomic_DNA"/>
</dbReference>
<dbReference type="InterPro" id="IPR011051">
    <property type="entry name" value="RmlC_Cupin_sf"/>
</dbReference>
<dbReference type="InterPro" id="IPR013096">
    <property type="entry name" value="Cupin_2"/>
</dbReference>